<dbReference type="PROSITE" id="PS50850">
    <property type="entry name" value="MFS"/>
    <property type="match status" value="1"/>
</dbReference>
<feature type="domain" description="Major facilitator superfamily (MFS) profile" evidence="9">
    <location>
        <begin position="19"/>
        <end position="403"/>
    </location>
</feature>
<feature type="transmembrane region" description="Helical" evidence="8">
    <location>
        <begin position="143"/>
        <end position="167"/>
    </location>
</feature>
<evidence type="ECO:0000259" key="9">
    <source>
        <dbReference type="PROSITE" id="PS50850"/>
    </source>
</evidence>
<dbReference type="EMBL" id="DTQM01000079">
    <property type="protein sequence ID" value="HGC42396.1"/>
    <property type="molecule type" value="Genomic_DNA"/>
</dbReference>
<feature type="transmembrane region" description="Helical" evidence="8">
    <location>
        <begin position="173"/>
        <end position="193"/>
    </location>
</feature>
<accession>A0A8J4H8P5</accession>
<evidence type="ECO:0000256" key="3">
    <source>
        <dbReference type="ARBA" id="ARBA00022448"/>
    </source>
</evidence>
<dbReference type="CDD" id="cd17320">
    <property type="entry name" value="MFS_MdfA_MDR_like"/>
    <property type="match status" value="1"/>
</dbReference>
<evidence type="ECO:0000256" key="2">
    <source>
        <dbReference type="ARBA" id="ARBA00006236"/>
    </source>
</evidence>
<name>A0A8J4H8P5_9PROT</name>
<feature type="transmembrane region" description="Helical" evidence="8">
    <location>
        <begin position="261"/>
        <end position="280"/>
    </location>
</feature>
<keyword evidence="3 8" id="KW-0813">Transport</keyword>
<evidence type="ECO:0000256" key="1">
    <source>
        <dbReference type="ARBA" id="ARBA00004651"/>
    </source>
</evidence>
<dbReference type="InterPro" id="IPR036259">
    <property type="entry name" value="MFS_trans_sf"/>
</dbReference>
<reference evidence="10" key="1">
    <citation type="journal article" date="2020" name="mSystems">
        <title>Genome- and Community-Level Interaction Insights into Carbon Utilization and Element Cycling Functions of Hydrothermarchaeota in Hydrothermal Sediment.</title>
        <authorList>
            <person name="Zhou Z."/>
            <person name="Liu Y."/>
            <person name="Xu W."/>
            <person name="Pan J."/>
            <person name="Luo Z.H."/>
            <person name="Li M."/>
        </authorList>
    </citation>
    <scope>NUCLEOTIDE SEQUENCE</scope>
    <source>
        <strain evidence="10">SpSt-997</strain>
    </source>
</reference>
<dbReference type="FunFam" id="1.20.1720.10:FF:000005">
    <property type="entry name" value="Bcr/CflA family efflux transporter"/>
    <property type="match status" value="1"/>
</dbReference>
<dbReference type="Gene3D" id="1.20.1720.10">
    <property type="entry name" value="Multidrug resistance protein D"/>
    <property type="match status" value="1"/>
</dbReference>
<evidence type="ECO:0000256" key="5">
    <source>
        <dbReference type="ARBA" id="ARBA00022692"/>
    </source>
</evidence>
<keyword evidence="6 8" id="KW-1133">Transmembrane helix</keyword>
<comment type="caution">
    <text evidence="10">The sequence shown here is derived from an EMBL/GenBank/DDBJ whole genome shotgun (WGS) entry which is preliminary data.</text>
</comment>
<dbReference type="GO" id="GO:0005886">
    <property type="term" value="C:plasma membrane"/>
    <property type="evidence" value="ECO:0007669"/>
    <property type="project" value="UniProtKB-SubCell"/>
</dbReference>
<dbReference type="InterPro" id="IPR011701">
    <property type="entry name" value="MFS"/>
</dbReference>
<comment type="subcellular location">
    <subcellularLocation>
        <location evidence="8">Cell inner membrane</location>
        <topology evidence="8">Multi-pass membrane protein</topology>
    </subcellularLocation>
    <subcellularLocation>
        <location evidence="1">Cell membrane</location>
        <topology evidence="1">Multi-pass membrane protein</topology>
    </subcellularLocation>
</comment>
<comment type="similarity">
    <text evidence="2 8">Belongs to the major facilitator superfamily. Bcr/CmlA family.</text>
</comment>
<keyword evidence="8" id="KW-0997">Cell inner membrane</keyword>
<evidence type="ECO:0000313" key="10">
    <source>
        <dbReference type="EMBL" id="HGC42396.1"/>
    </source>
</evidence>
<dbReference type="PANTHER" id="PTHR23502">
    <property type="entry name" value="MAJOR FACILITATOR SUPERFAMILY"/>
    <property type="match status" value="1"/>
</dbReference>
<evidence type="ECO:0000256" key="6">
    <source>
        <dbReference type="ARBA" id="ARBA00022989"/>
    </source>
</evidence>
<comment type="caution">
    <text evidence="8">Lacks conserved residue(s) required for the propagation of feature annotation.</text>
</comment>
<feature type="transmembrane region" description="Helical" evidence="8">
    <location>
        <begin position="50"/>
        <end position="72"/>
    </location>
</feature>
<dbReference type="GO" id="GO:0015385">
    <property type="term" value="F:sodium:proton antiporter activity"/>
    <property type="evidence" value="ECO:0007669"/>
    <property type="project" value="TreeGrafter"/>
</dbReference>
<dbReference type="InterPro" id="IPR020846">
    <property type="entry name" value="MFS_dom"/>
</dbReference>
<evidence type="ECO:0000256" key="4">
    <source>
        <dbReference type="ARBA" id="ARBA00022475"/>
    </source>
</evidence>
<organism evidence="10">
    <name type="scientific">Acidicaldus sp</name>
    <dbReference type="NCBI Taxonomy" id="1872105"/>
    <lineage>
        <taxon>Bacteria</taxon>
        <taxon>Pseudomonadati</taxon>
        <taxon>Pseudomonadota</taxon>
        <taxon>Alphaproteobacteria</taxon>
        <taxon>Acetobacterales</taxon>
        <taxon>Acetobacteraceae</taxon>
        <taxon>Acidicaldus</taxon>
    </lineage>
</organism>
<keyword evidence="5 8" id="KW-0812">Transmembrane</keyword>
<proteinExistence type="inferred from homology"/>
<dbReference type="AlphaFoldDB" id="A0A8J4H8P5"/>
<dbReference type="InterPro" id="IPR004812">
    <property type="entry name" value="Efflux_drug-R_Bcr/CmlA"/>
</dbReference>
<protein>
    <recommendedName>
        <fullName evidence="8">Bcr/CflA family efflux transporter</fullName>
    </recommendedName>
</protein>
<dbReference type="Pfam" id="PF07690">
    <property type="entry name" value="MFS_1"/>
    <property type="match status" value="1"/>
</dbReference>
<sequence>MTEAVDRRRLSGANPPFWLTLLLGVLTAVGPLSTDMYLPAFPRIEADLGGIAGGAQMTLAAWFVGLAIGQITQGSLSDRFGRRAPLLFGTALYALASLGCALAPGLWLFSACRTLAAIGGSASMVIPRAMVRDLADGHEAARLLSRLMLVMGVVPILAPAAGGAVLVVAGWRVIFWIATLYGAVCMVLVWYFLPDTLPENRRIRLGPVGLLGRYASIAREPRFFTHALCGGLALAGLFAYLGGSPVAFIGQYHIAPAPYGMLFGLNAAGFIFAAQVNARLLPRFGTDRVIRVSARAAFLATAVLTLDAFTGWGGVAGLAAPLFCYLGSLGFLMPNTTVGALSRHAAQAASASALMGTGQFVLGAISGTLVGLLSDGTARPMALLMLAGGTGVLLTDRLRARAARALA</sequence>
<dbReference type="PANTHER" id="PTHR23502:SF132">
    <property type="entry name" value="POLYAMINE TRANSPORTER 2-RELATED"/>
    <property type="match status" value="1"/>
</dbReference>
<dbReference type="GO" id="GO:1990961">
    <property type="term" value="P:xenobiotic detoxification by transmembrane export across the plasma membrane"/>
    <property type="evidence" value="ECO:0007669"/>
    <property type="project" value="InterPro"/>
</dbReference>
<keyword evidence="4" id="KW-1003">Cell membrane</keyword>
<evidence type="ECO:0000256" key="8">
    <source>
        <dbReference type="RuleBase" id="RU365088"/>
    </source>
</evidence>
<dbReference type="SUPFAM" id="SSF103473">
    <property type="entry name" value="MFS general substrate transporter"/>
    <property type="match status" value="1"/>
</dbReference>
<gene>
    <name evidence="10" type="ORF">ENY07_04105</name>
</gene>
<keyword evidence="7 8" id="KW-0472">Membrane</keyword>
<dbReference type="GO" id="GO:0042910">
    <property type="term" value="F:xenobiotic transmembrane transporter activity"/>
    <property type="evidence" value="ECO:0007669"/>
    <property type="project" value="InterPro"/>
</dbReference>
<feature type="transmembrane region" description="Helical" evidence="8">
    <location>
        <begin position="318"/>
        <end position="341"/>
    </location>
</feature>
<evidence type="ECO:0000256" key="7">
    <source>
        <dbReference type="ARBA" id="ARBA00023136"/>
    </source>
</evidence>
<feature type="transmembrane region" description="Helical" evidence="8">
    <location>
        <begin position="353"/>
        <end position="372"/>
    </location>
</feature>
<feature type="transmembrane region" description="Helical" evidence="8">
    <location>
        <begin position="17"/>
        <end position="38"/>
    </location>
</feature>
<dbReference type="NCBIfam" id="TIGR00710">
    <property type="entry name" value="efflux_Bcr_CflA"/>
    <property type="match status" value="1"/>
</dbReference>
<feature type="transmembrane region" description="Helical" evidence="8">
    <location>
        <begin position="84"/>
        <end position="109"/>
    </location>
</feature>
<feature type="transmembrane region" description="Helical" evidence="8">
    <location>
        <begin position="223"/>
        <end position="241"/>
    </location>
</feature>